<dbReference type="InterPro" id="IPR013762">
    <property type="entry name" value="Integrase-like_cat_sf"/>
</dbReference>
<protein>
    <submittedName>
        <fullName evidence="8">Tyrosine-type recombinase/integrase</fullName>
    </submittedName>
</protein>
<dbReference type="InterPro" id="IPR050090">
    <property type="entry name" value="Tyrosine_recombinase_XerCD"/>
</dbReference>
<dbReference type="RefSeq" id="WP_341836413.1">
    <property type="nucleotide sequence ID" value="NZ_CP149822.1"/>
</dbReference>
<evidence type="ECO:0000256" key="5">
    <source>
        <dbReference type="PROSITE-ProRule" id="PRU01248"/>
    </source>
</evidence>
<evidence type="ECO:0000256" key="4">
    <source>
        <dbReference type="ARBA" id="ARBA00023172"/>
    </source>
</evidence>
<name>A0ABZ2YQ44_9BACT</name>
<evidence type="ECO:0000313" key="8">
    <source>
        <dbReference type="EMBL" id="WZN41564.1"/>
    </source>
</evidence>
<dbReference type="PROSITE" id="PS51900">
    <property type="entry name" value="CB"/>
    <property type="match status" value="1"/>
</dbReference>
<dbReference type="InterPro" id="IPR011010">
    <property type="entry name" value="DNA_brk_join_enz"/>
</dbReference>
<evidence type="ECO:0000259" key="7">
    <source>
        <dbReference type="PROSITE" id="PS51900"/>
    </source>
</evidence>
<dbReference type="PROSITE" id="PS51898">
    <property type="entry name" value="TYR_RECOMBINASE"/>
    <property type="match status" value="1"/>
</dbReference>
<dbReference type="SUPFAM" id="SSF56349">
    <property type="entry name" value="DNA breaking-rejoining enzymes"/>
    <property type="match status" value="1"/>
</dbReference>
<evidence type="ECO:0000256" key="1">
    <source>
        <dbReference type="ARBA" id="ARBA00022829"/>
    </source>
</evidence>
<evidence type="ECO:0000256" key="3">
    <source>
        <dbReference type="ARBA" id="ARBA00023125"/>
    </source>
</evidence>
<evidence type="ECO:0000259" key="6">
    <source>
        <dbReference type="PROSITE" id="PS51898"/>
    </source>
</evidence>
<sequence>MEQLQTGALGGFRDYLRAVGYGAGSVRMLESCTREFFVFCALPPGEVQPANILSFYAYLQVRPSQRGEGVLSGKMVDHYLYSLRVFFDWRQAVGTSDHHPLSGLQLPRLGDGRRLPLSVTETGALFAAAHHEREHAVLHLLYSCGLRRSEAVALEAVDVWPDRGVLYVRRGKGARRRVVPLASRAAASLGAYLRWLSVQLPGGSQRLLVGSRGQALTGDRLCRLVRELGERAGLDAVVTPHRLRHSIATHLLARGMSLEQVRDFLGHRHADTTQIYAHFQNGGL</sequence>
<dbReference type="Proteomes" id="UP001485459">
    <property type="component" value="Chromosome"/>
</dbReference>
<evidence type="ECO:0000256" key="2">
    <source>
        <dbReference type="ARBA" id="ARBA00022908"/>
    </source>
</evidence>
<feature type="domain" description="Core-binding (CB)" evidence="7">
    <location>
        <begin position="3"/>
        <end position="91"/>
    </location>
</feature>
<dbReference type="InterPro" id="IPR044068">
    <property type="entry name" value="CB"/>
</dbReference>
<dbReference type="InterPro" id="IPR002104">
    <property type="entry name" value="Integrase_catalytic"/>
</dbReference>
<dbReference type="EMBL" id="CP149822">
    <property type="protein sequence ID" value="WZN41564.1"/>
    <property type="molecule type" value="Genomic_DNA"/>
</dbReference>
<dbReference type="Gene3D" id="1.10.443.10">
    <property type="entry name" value="Intergrase catalytic core"/>
    <property type="match status" value="1"/>
</dbReference>
<keyword evidence="2" id="KW-0229">DNA integration</keyword>
<keyword evidence="4" id="KW-0233">DNA recombination</keyword>
<proteinExistence type="predicted"/>
<organism evidence="8 9">
    <name type="scientific">Chitinophaga pollutisoli</name>
    <dbReference type="NCBI Taxonomy" id="3133966"/>
    <lineage>
        <taxon>Bacteria</taxon>
        <taxon>Pseudomonadati</taxon>
        <taxon>Bacteroidota</taxon>
        <taxon>Chitinophagia</taxon>
        <taxon>Chitinophagales</taxon>
        <taxon>Chitinophagaceae</taxon>
        <taxon>Chitinophaga</taxon>
    </lineage>
</organism>
<accession>A0ABZ2YQ44</accession>
<feature type="domain" description="Tyr recombinase" evidence="6">
    <location>
        <begin position="112"/>
        <end position="284"/>
    </location>
</feature>
<evidence type="ECO:0000313" key="9">
    <source>
        <dbReference type="Proteomes" id="UP001485459"/>
    </source>
</evidence>
<keyword evidence="3 5" id="KW-0238">DNA-binding</keyword>
<dbReference type="PANTHER" id="PTHR30349:SF81">
    <property type="entry name" value="TYROSINE RECOMBINASE XERC"/>
    <property type="match status" value="1"/>
</dbReference>
<keyword evidence="1" id="KW-0159">Chromosome partition</keyword>
<reference evidence="9" key="1">
    <citation type="submission" date="2024-03" db="EMBL/GenBank/DDBJ databases">
        <title>Chitinophaga horti sp. nov., isolated from garden soil.</title>
        <authorList>
            <person name="Lee D.S."/>
            <person name="Han D.M."/>
            <person name="Baek J.H."/>
            <person name="Choi D.G."/>
            <person name="Jeon J.H."/>
            <person name="Jeon C.O."/>
        </authorList>
    </citation>
    <scope>NUCLEOTIDE SEQUENCE [LARGE SCALE GENOMIC DNA]</scope>
    <source>
        <strain evidence="9">GPA1</strain>
    </source>
</reference>
<dbReference type="Pfam" id="PF00589">
    <property type="entry name" value="Phage_integrase"/>
    <property type="match status" value="1"/>
</dbReference>
<gene>
    <name evidence="8" type="ORF">WJU16_00745</name>
</gene>
<keyword evidence="9" id="KW-1185">Reference proteome</keyword>
<dbReference type="PANTHER" id="PTHR30349">
    <property type="entry name" value="PHAGE INTEGRASE-RELATED"/>
    <property type="match status" value="1"/>
</dbReference>